<keyword evidence="9" id="KW-0812">Transmembrane</keyword>
<evidence type="ECO:0000256" key="2">
    <source>
        <dbReference type="ARBA" id="ARBA00022723"/>
    </source>
</evidence>
<feature type="compositionally biased region" description="Basic residues" evidence="8">
    <location>
        <begin position="794"/>
        <end position="804"/>
    </location>
</feature>
<keyword evidence="3" id="KW-0862">Zinc</keyword>
<comment type="caution">
    <text evidence="11">The sequence shown here is derived from an EMBL/GenBank/DDBJ whole genome shotgun (WGS) entry which is preliminary data.</text>
</comment>
<proteinExistence type="predicted"/>
<evidence type="ECO:0000259" key="10">
    <source>
        <dbReference type="PROSITE" id="PS50048"/>
    </source>
</evidence>
<name>A0A8X7NK41_CANPA</name>
<feature type="compositionally biased region" description="Low complexity" evidence="8">
    <location>
        <begin position="571"/>
        <end position="598"/>
    </location>
</feature>
<feature type="compositionally biased region" description="Low complexity" evidence="8">
    <location>
        <begin position="952"/>
        <end position="992"/>
    </location>
</feature>
<evidence type="ECO:0000256" key="7">
    <source>
        <dbReference type="ARBA" id="ARBA00023242"/>
    </source>
</evidence>
<feature type="region of interest" description="Disordered" evidence="8">
    <location>
        <begin position="948"/>
        <end position="1000"/>
    </location>
</feature>
<organism evidence="11 12">
    <name type="scientific">Candida parapsilosis</name>
    <name type="common">Yeast</name>
    <dbReference type="NCBI Taxonomy" id="5480"/>
    <lineage>
        <taxon>Eukaryota</taxon>
        <taxon>Fungi</taxon>
        <taxon>Dikarya</taxon>
        <taxon>Ascomycota</taxon>
        <taxon>Saccharomycotina</taxon>
        <taxon>Pichiomycetes</taxon>
        <taxon>Debaryomycetaceae</taxon>
        <taxon>Candida/Lodderomyces clade</taxon>
        <taxon>Candida</taxon>
    </lineage>
</organism>
<dbReference type="GO" id="GO:0000981">
    <property type="term" value="F:DNA-binding transcription factor activity, RNA polymerase II-specific"/>
    <property type="evidence" value="ECO:0007669"/>
    <property type="project" value="InterPro"/>
</dbReference>
<gene>
    <name evidence="11" type="ORF">FOB60_003147</name>
</gene>
<evidence type="ECO:0000256" key="5">
    <source>
        <dbReference type="ARBA" id="ARBA00023125"/>
    </source>
</evidence>
<feature type="region of interest" description="Disordered" evidence="8">
    <location>
        <begin position="1"/>
        <end position="44"/>
    </location>
</feature>
<dbReference type="GO" id="GO:0005634">
    <property type="term" value="C:nucleus"/>
    <property type="evidence" value="ECO:0007669"/>
    <property type="project" value="UniProtKB-SubCell"/>
</dbReference>
<keyword evidence="5" id="KW-0238">DNA-binding</keyword>
<evidence type="ECO:0000313" key="11">
    <source>
        <dbReference type="EMBL" id="KAF6052891.1"/>
    </source>
</evidence>
<evidence type="ECO:0000256" key="3">
    <source>
        <dbReference type="ARBA" id="ARBA00022833"/>
    </source>
</evidence>
<dbReference type="PANTHER" id="PTHR47540:SF1">
    <property type="entry name" value="ACTIVATOR OF STRESS GENES 1-RELATED"/>
    <property type="match status" value="1"/>
</dbReference>
<dbReference type="Proteomes" id="UP000590412">
    <property type="component" value="Unassembled WGS sequence"/>
</dbReference>
<dbReference type="SMART" id="SM00906">
    <property type="entry name" value="Fungal_trans"/>
    <property type="match status" value="1"/>
</dbReference>
<feature type="compositionally biased region" description="Low complexity" evidence="8">
    <location>
        <begin position="542"/>
        <end position="555"/>
    </location>
</feature>
<dbReference type="InterPro" id="IPR007219">
    <property type="entry name" value="XnlR_reg_dom"/>
</dbReference>
<dbReference type="Pfam" id="PF04082">
    <property type="entry name" value="Fungal_trans"/>
    <property type="match status" value="1"/>
</dbReference>
<keyword evidence="2" id="KW-0479">Metal-binding</keyword>
<evidence type="ECO:0000313" key="12">
    <source>
        <dbReference type="Proteomes" id="UP000590412"/>
    </source>
</evidence>
<feature type="compositionally biased region" description="Polar residues" evidence="8">
    <location>
        <begin position="531"/>
        <end position="541"/>
    </location>
</feature>
<dbReference type="PANTHER" id="PTHR47540">
    <property type="entry name" value="THIAMINE REPRESSIBLE GENES REGULATORY PROTEIN THI5"/>
    <property type="match status" value="1"/>
</dbReference>
<dbReference type="AlphaFoldDB" id="A0A8X7NK41"/>
<dbReference type="OrthoDB" id="422427at2759"/>
<dbReference type="CDD" id="cd00067">
    <property type="entry name" value="GAL4"/>
    <property type="match status" value="1"/>
</dbReference>
<evidence type="ECO:0000256" key="8">
    <source>
        <dbReference type="SAM" id="MobiDB-lite"/>
    </source>
</evidence>
<dbReference type="GO" id="GO:0043565">
    <property type="term" value="F:sequence-specific DNA binding"/>
    <property type="evidence" value="ECO:0007669"/>
    <property type="project" value="TreeGrafter"/>
</dbReference>
<feature type="region of interest" description="Disordered" evidence="8">
    <location>
        <begin position="794"/>
        <end position="838"/>
    </location>
</feature>
<feature type="domain" description="Zn(2)-C6 fungal-type" evidence="10">
    <location>
        <begin position="47"/>
        <end position="76"/>
    </location>
</feature>
<protein>
    <submittedName>
        <fullName evidence="11">Fungal specific transcription factor domain family protein</fullName>
    </submittedName>
</protein>
<reference evidence="11" key="1">
    <citation type="submission" date="2020-03" db="EMBL/GenBank/DDBJ databases">
        <title>FDA dAtabase for Regulatory Grade micrObial Sequences (FDA-ARGOS): Supporting development and validation of Infectious Disease Dx tests.</title>
        <authorList>
            <person name="Campos J."/>
            <person name="Goldberg B."/>
            <person name="Tallon L."/>
            <person name="Sadzewicz L."/>
            <person name="Vavikolanu K."/>
            <person name="Mehta A."/>
            <person name="Aluvathingal J."/>
            <person name="Nadendla S."/>
            <person name="Nandy P."/>
            <person name="Geyer C."/>
            <person name="Yan Y."/>
            <person name="Sichtig H."/>
        </authorList>
    </citation>
    <scope>NUCLEOTIDE SEQUENCE [LARGE SCALE GENOMIC DNA]</scope>
    <source>
        <strain evidence="11">FDAARGOS_652</strain>
    </source>
</reference>
<comment type="subcellular location">
    <subcellularLocation>
        <location evidence="1">Nucleus</location>
    </subcellularLocation>
</comment>
<dbReference type="GO" id="GO:0008270">
    <property type="term" value="F:zinc ion binding"/>
    <property type="evidence" value="ECO:0007669"/>
    <property type="project" value="InterPro"/>
</dbReference>
<feature type="compositionally biased region" description="Low complexity" evidence="8">
    <location>
        <begin position="806"/>
        <end position="838"/>
    </location>
</feature>
<dbReference type="EMBL" id="JABWAB010000004">
    <property type="protein sequence ID" value="KAF6052891.1"/>
    <property type="molecule type" value="Genomic_DNA"/>
</dbReference>
<sequence>MNPDPQDLSPLTISSSTSGTPTSSSSSRPNMVKKPSTEPKRRRVTRACDTCRSKKVKCDGRQPCIHCTVYSFRCTYDEPNIRNKKNSGIPKPSSPNVVAALQAAAANGTLYGDNTQLVKASPANASVGVGAGAGAGAGAGNSSAGVGSGGANNKANATGGATGGIAPSNVPNGIPVDTFPTKNLIIAQQIISALLPKLQFNCLDQNLNFDLDRFQKIVSYMTQKSSSLALNTNEIADLMHDKETIVPPPRKASTETISEDYSANTPREVKLILPSKEEALELIYTTWNKACVLFRFYHRPSLIQEIDLLYSLDPSEYGDRQQKFLPFLYSSLACGCLFSKSPYKKTSHNENLEDDGFKYFLEARKLMDITNVGDISSIQTIVMMIMYLQCSARLSTCYSYIGIALRSALKEGLHRNLSIFQNSKRKLDPMEIDTRKRLFFTIYKMDIYINSLLGLPRSLTEDQFDQELPDDLDDENVTRQGYLFDKQGGRLSSAGCANYHTKLMFILSHILKELYPVKITNSEENKYLHDNSNLSHVHNSNQSHPSPASSQVSPHSQPPSSNPMKQESLHSYTNSSTASTSTLGKNSSTSTTPLPSTPDRIHTKVTELEMELKVWLDSLPRELQPTDPNVKRTDIPEKFVLANYYLHLSFLNCQIMLYRPFIHFVSDSMNGSLSDPRSLIRGRNCIKIARMVVKLANKMIDEQLLIGTYWFSMYTIFFSIACLMYYFHFANYNNNGLGVNACGVLFDDDLNVEVIKKDIEIGKKVLDSLKDSSNSSLRIYNMLNTLFEQLNRRTASKTMHKKKQQQQESPPQQQKHQQQMSSHSNQQQAQQFEEAQQQMQQNANLLLQDNVKSTFKHFDENNRYVYHEKKDDLGEFFKDASIARFQSTSEIPKDLANIEKLSIIKEEENEEIGENAGAGLTSNYMPGVFDKLDAQIFGKILPPYMYNQQHVPSNQKPQSQSQPQLLQQQAQTQSQPEPFQPPQQQFSGQAEQHQFTQYESEQGSNIYNSQNSFVANNNGDNYNTDEDLNFEEIFGALDGFAPGNIGGGGSNNPIDYLAPF</sequence>
<dbReference type="InterPro" id="IPR036864">
    <property type="entry name" value="Zn2-C6_fun-type_DNA-bd_sf"/>
</dbReference>
<keyword evidence="7" id="KW-0539">Nucleus</keyword>
<dbReference type="CDD" id="cd12148">
    <property type="entry name" value="fungal_TF_MHR"/>
    <property type="match status" value="1"/>
</dbReference>
<dbReference type="InterPro" id="IPR001138">
    <property type="entry name" value="Zn2Cys6_DnaBD"/>
</dbReference>
<evidence type="ECO:0000256" key="9">
    <source>
        <dbReference type="SAM" id="Phobius"/>
    </source>
</evidence>
<dbReference type="Pfam" id="PF00172">
    <property type="entry name" value="Zn_clus"/>
    <property type="match status" value="1"/>
</dbReference>
<keyword evidence="6" id="KW-0804">Transcription</keyword>
<dbReference type="PROSITE" id="PS50048">
    <property type="entry name" value="ZN2_CY6_FUNGAL_2"/>
    <property type="match status" value="1"/>
</dbReference>
<dbReference type="GO" id="GO:0045944">
    <property type="term" value="P:positive regulation of transcription by RNA polymerase II"/>
    <property type="evidence" value="ECO:0007669"/>
    <property type="project" value="TreeGrafter"/>
</dbReference>
<evidence type="ECO:0000256" key="4">
    <source>
        <dbReference type="ARBA" id="ARBA00023015"/>
    </source>
</evidence>
<keyword evidence="4" id="KW-0805">Transcription regulation</keyword>
<dbReference type="SMART" id="SM00066">
    <property type="entry name" value="GAL4"/>
    <property type="match status" value="1"/>
</dbReference>
<keyword evidence="9" id="KW-1133">Transmembrane helix</keyword>
<keyword evidence="9" id="KW-0472">Membrane</keyword>
<dbReference type="Gene3D" id="4.10.240.10">
    <property type="entry name" value="Zn(2)-C6 fungal-type DNA-binding domain"/>
    <property type="match status" value="1"/>
</dbReference>
<feature type="region of interest" description="Disordered" evidence="8">
    <location>
        <begin position="531"/>
        <end position="600"/>
    </location>
</feature>
<dbReference type="InterPro" id="IPR051711">
    <property type="entry name" value="Stress_Response_Reg"/>
</dbReference>
<dbReference type="GO" id="GO:0006351">
    <property type="term" value="P:DNA-templated transcription"/>
    <property type="evidence" value="ECO:0007669"/>
    <property type="project" value="InterPro"/>
</dbReference>
<dbReference type="SUPFAM" id="SSF57701">
    <property type="entry name" value="Zn2/Cys6 DNA-binding domain"/>
    <property type="match status" value="1"/>
</dbReference>
<evidence type="ECO:0000256" key="6">
    <source>
        <dbReference type="ARBA" id="ARBA00023163"/>
    </source>
</evidence>
<feature type="compositionally biased region" description="Low complexity" evidence="8">
    <location>
        <begin position="8"/>
        <end position="27"/>
    </location>
</feature>
<feature type="transmembrane region" description="Helical" evidence="9">
    <location>
        <begin position="709"/>
        <end position="727"/>
    </location>
</feature>
<evidence type="ECO:0000256" key="1">
    <source>
        <dbReference type="ARBA" id="ARBA00004123"/>
    </source>
</evidence>
<accession>A0A8X7NK41</accession>
<dbReference type="PROSITE" id="PS00463">
    <property type="entry name" value="ZN2_CY6_FUNGAL_1"/>
    <property type="match status" value="1"/>
</dbReference>